<evidence type="ECO:0000313" key="8">
    <source>
        <dbReference type="Proteomes" id="UP000221024"/>
    </source>
</evidence>
<gene>
    <name evidence="7" type="ORF">CRI93_05535</name>
</gene>
<protein>
    <recommendedName>
        <fullName evidence="3">beta-N-acetylhexosaminidase</fullName>
        <ecNumber evidence="3">3.2.1.52</ecNumber>
    </recommendedName>
</protein>
<dbReference type="Pfam" id="PF00933">
    <property type="entry name" value="Glyco_hydro_3"/>
    <property type="match status" value="1"/>
</dbReference>
<dbReference type="InterPro" id="IPR036962">
    <property type="entry name" value="Glyco_hydro_3_N_sf"/>
</dbReference>
<feature type="domain" description="Glycoside hydrolase family 3 N-terminal" evidence="6">
    <location>
        <begin position="11"/>
        <end position="322"/>
    </location>
</feature>
<sequence length="522" mass="55180">MASLDDLRARAARLVMVRMGSALPPKRTATDELTSIQALCQRYPIGGVLLFNARGSQIADTLHAVHDAAPKPLLVASDIEHGVGQQVDGATSFPRALACGRAGTRSVQILARITALEAEACGIHWAFAPVADLRNEPRNPIIATRAFGETPRIVAPHVHTYVATAQSHGLATTAKHAPGHGRTTTDSHADQPVVEADAEALTDDAWPFRAAIQAGTTSLMTAHVSYPTLDPSGAPATASTAILQGLLRDRWGFEGVIVSDSLLMDGIDAPGARAATLLNAGVDMLLDPPDARAVIEGIAEAVAKGDISEERLNAAVARVHRLMAWVHEHRDAGLRPNAALQDMVGRPLHQQAAISIARKATFGRGPAITELSRQKDTVVVRCTAHPAESDDDSTLRQALSEAWPQAAYVACPAEASLSQTAAVAARIHQAEQVVAVLTLEPAAWHDFQFPQAHRAVFDALRAHPRALVMAAGSPHVLHAFPDAWSVGATHSDGAAAQQALVQRLMQWVGHAEAEAADPPAHP</sequence>
<comment type="catalytic activity">
    <reaction evidence="1">
        <text>Hydrolysis of terminal non-reducing N-acetyl-D-hexosamine residues in N-acetyl-beta-D-hexosaminides.</text>
        <dbReference type="EC" id="3.2.1.52"/>
    </reaction>
</comment>
<dbReference type="EC" id="3.2.1.52" evidence="3"/>
<keyword evidence="5" id="KW-0326">Glycosidase</keyword>
<dbReference type="InterPro" id="IPR001764">
    <property type="entry name" value="Glyco_hydro_3_N"/>
</dbReference>
<dbReference type="GO" id="GO:0009254">
    <property type="term" value="P:peptidoglycan turnover"/>
    <property type="evidence" value="ECO:0007669"/>
    <property type="project" value="TreeGrafter"/>
</dbReference>
<evidence type="ECO:0000256" key="3">
    <source>
        <dbReference type="ARBA" id="ARBA00012663"/>
    </source>
</evidence>
<accession>A0A2H3NMH6</accession>
<proteinExistence type="inferred from homology"/>
<dbReference type="InterPro" id="IPR017853">
    <property type="entry name" value="GH"/>
</dbReference>
<dbReference type="Gene3D" id="3.20.20.300">
    <property type="entry name" value="Glycoside hydrolase, family 3, N-terminal domain"/>
    <property type="match status" value="1"/>
</dbReference>
<dbReference type="OrthoDB" id="9805821at2"/>
<dbReference type="SUPFAM" id="SSF51445">
    <property type="entry name" value="(Trans)glycosidases"/>
    <property type="match status" value="1"/>
</dbReference>
<dbReference type="GO" id="GO:0004563">
    <property type="term" value="F:beta-N-acetylhexosaminidase activity"/>
    <property type="evidence" value="ECO:0007669"/>
    <property type="project" value="UniProtKB-EC"/>
</dbReference>
<evidence type="ECO:0000256" key="1">
    <source>
        <dbReference type="ARBA" id="ARBA00001231"/>
    </source>
</evidence>
<organism evidence="7 8">
    <name type="scientific">Longimonas halophila</name>
    <dbReference type="NCBI Taxonomy" id="1469170"/>
    <lineage>
        <taxon>Bacteria</taxon>
        <taxon>Pseudomonadati</taxon>
        <taxon>Rhodothermota</taxon>
        <taxon>Rhodothermia</taxon>
        <taxon>Rhodothermales</taxon>
        <taxon>Salisaetaceae</taxon>
        <taxon>Longimonas</taxon>
    </lineage>
</organism>
<evidence type="ECO:0000256" key="2">
    <source>
        <dbReference type="ARBA" id="ARBA00005336"/>
    </source>
</evidence>
<dbReference type="PANTHER" id="PTHR30480">
    <property type="entry name" value="BETA-HEXOSAMINIDASE-RELATED"/>
    <property type="match status" value="1"/>
</dbReference>
<keyword evidence="4" id="KW-0378">Hydrolase</keyword>
<dbReference type="InterPro" id="IPR050226">
    <property type="entry name" value="NagZ_Beta-hexosaminidase"/>
</dbReference>
<dbReference type="Proteomes" id="UP000221024">
    <property type="component" value="Unassembled WGS sequence"/>
</dbReference>
<dbReference type="EMBL" id="PDEP01000004">
    <property type="protein sequence ID" value="PEN07908.1"/>
    <property type="molecule type" value="Genomic_DNA"/>
</dbReference>
<evidence type="ECO:0000256" key="5">
    <source>
        <dbReference type="ARBA" id="ARBA00023295"/>
    </source>
</evidence>
<evidence type="ECO:0000313" key="7">
    <source>
        <dbReference type="EMBL" id="PEN07908.1"/>
    </source>
</evidence>
<evidence type="ECO:0000259" key="6">
    <source>
        <dbReference type="Pfam" id="PF00933"/>
    </source>
</evidence>
<reference evidence="7 8" key="1">
    <citation type="submission" date="2017-10" db="EMBL/GenBank/DDBJ databases">
        <title>Draft genome of Longimonas halophila.</title>
        <authorList>
            <person name="Goh K.M."/>
            <person name="Shamsir M.S."/>
            <person name="Lim S.W."/>
        </authorList>
    </citation>
    <scope>NUCLEOTIDE SEQUENCE [LARGE SCALE GENOMIC DNA]</scope>
    <source>
        <strain evidence="7 8">KCTC 42399</strain>
    </source>
</reference>
<name>A0A2H3NMH6_9BACT</name>
<dbReference type="GO" id="GO:0005975">
    <property type="term" value="P:carbohydrate metabolic process"/>
    <property type="evidence" value="ECO:0007669"/>
    <property type="project" value="InterPro"/>
</dbReference>
<dbReference type="AlphaFoldDB" id="A0A2H3NMH6"/>
<dbReference type="PANTHER" id="PTHR30480:SF13">
    <property type="entry name" value="BETA-HEXOSAMINIDASE"/>
    <property type="match status" value="1"/>
</dbReference>
<keyword evidence="8" id="KW-1185">Reference proteome</keyword>
<dbReference type="RefSeq" id="WP_098061630.1">
    <property type="nucleotide sequence ID" value="NZ_PDEP01000004.1"/>
</dbReference>
<evidence type="ECO:0000256" key="4">
    <source>
        <dbReference type="ARBA" id="ARBA00022801"/>
    </source>
</evidence>
<comment type="similarity">
    <text evidence="2">Belongs to the glycosyl hydrolase 3 family.</text>
</comment>
<comment type="caution">
    <text evidence="7">The sequence shown here is derived from an EMBL/GenBank/DDBJ whole genome shotgun (WGS) entry which is preliminary data.</text>
</comment>